<dbReference type="Gene3D" id="3.10.420.10">
    <property type="entry name" value="SecB-like"/>
    <property type="match status" value="1"/>
</dbReference>
<evidence type="ECO:0000313" key="1">
    <source>
        <dbReference type="EMBL" id="OTP69474.1"/>
    </source>
</evidence>
<sequence>MIGVLGREVQSVDPDGGIINASVLTFRANTRLIIASDKGNGPRPEHEEIPSDELLGELEAEFRCTYLVQGIKGNELDQDGLKEFAQTNVAYHFWPYWRELIQSMTARVKLPIPTLPSYTVRKNLNETLKATVAQ</sequence>
<comment type="caution">
    <text evidence="1">The sequence shown here is derived from an EMBL/GenBank/DDBJ whole genome shotgun (WGS) entry which is preliminary data.</text>
</comment>
<accession>A0A242MDV2</accession>
<name>A0A242MDV2_CABSO</name>
<dbReference type="EMBL" id="NBTZ01000115">
    <property type="protein sequence ID" value="OTP69474.1"/>
    <property type="molecule type" value="Genomic_DNA"/>
</dbReference>
<organism evidence="1 2">
    <name type="scientific">Caballeronia sordidicola</name>
    <name type="common">Burkholderia sordidicola</name>
    <dbReference type="NCBI Taxonomy" id="196367"/>
    <lineage>
        <taxon>Bacteria</taxon>
        <taxon>Pseudomonadati</taxon>
        <taxon>Pseudomonadota</taxon>
        <taxon>Betaproteobacteria</taxon>
        <taxon>Burkholderiales</taxon>
        <taxon>Burkholderiaceae</taxon>
        <taxon>Caballeronia</taxon>
    </lineage>
</organism>
<proteinExistence type="predicted"/>
<evidence type="ECO:0000313" key="2">
    <source>
        <dbReference type="Proteomes" id="UP000195221"/>
    </source>
</evidence>
<reference evidence="1 2" key="1">
    <citation type="submission" date="2017-03" db="EMBL/GenBank/DDBJ databases">
        <title>Genome analysis of strain PAMC 26577.</title>
        <authorList>
            <person name="Oh H.-M."/>
            <person name="Yang J.-A."/>
        </authorList>
    </citation>
    <scope>NUCLEOTIDE SEQUENCE [LARGE SCALE GENOMIC DNA]</scope>
    <source>
        <strain evidence="1 2">PAMC 26577</strain>
    </source>
</reference>
<dbReference type="AlphaFoldDB" id="A0A242MDV2"/>
<dbReference type="SUPFAM" id="SSF54611">
    <property type="entry name" value="SecB-like"/>
    <property type="match status" value="1"/>
</dbReference>
<protein>
    <submittedName>
        <fullName evidence="1">Uncharacterized protein</fullName>
    </submittedName>
</protein>
<gene>
    <name evidence="1" type="ORF">PAMC26577_31015</name>
</gene>
<dbReference type="InterPro" id="IPR035958">
    <property type="entry name" value="SecB-like_sf"/>
</dbReference>
<dbReference type="Proteomes" id="UP000195221">
    <property type="component" value="Unassembled WGS sequence"/>
</dbReference>